<gene>
    <name evidence="1" type="ORF">A5N15_11630</name>
</gene>
<organism evidence="1 2">
    <name type="scientific">Rothia kristinae</name>
    <dbReference type="NCBI Taxonomy" id="37923"/>
    <lineage>
        <taxon>Bacteria</taxon>
        <taxon>Bacillati</taxon>
        <taxon>Actinomycetota</taxon>
        <taxon>Actinomycetes</taxon>
        <taxon>Micrococcales</taxon>
        <taxon>Micrococcaceae</taxon>
        <taxon>Rothia</taxon>
    </lineage>
</organism>
<reference evidence="1 2" key="1">
    <citation type="submission" date="2016-04" db="EMBL/GenBank/DDBJ databases">
        <title>Identification of putative biosynthetic pathways for the production of bioactive secondary metabolites by the marine actinomycete Kocuria kristinae RUTW2-3.</title>
        <authorList>
            <person name="Waterworth S.C."/>
            <person name="Walmsley T.A."/>
            <person name="Matongo T."/>
            <person name="Davies-Coleman M.T."/>
            <person name="Dorrington R.A."/>
        </authorList>
    </citation>
    <scope>NUCLEOTIDE SEQUENCE [LARGE SCALE GENOMIC DNA]</scope>
    <source>
        <strain evidence="1 2">RUTW4-5</strain>
    </source>
</reference>
<dbReference type="AlphaFoldDB" id="A0A657IVB8"/>
<dbReference type="Proteomes" id="UP000092021">
    <property type="component" value="Unassembled WGS sequence"/>
</dbReference>
<evidence type="ECO:0000313" key="1">
    <source>
        <dbReference type="EMBL" id="OAX53419.1"/>
    </source>
</evidence>
<name>A0A657IVB8_9MICC</name>
<comment type="caution">
    <text evidence="1">The sequence shown here is derived from an EMBL/GenBank/DDBJ whole genome shotgun (WGS) entry which is preliminary data.</text>
</comment>
<protein>
    <submittedName>
        <fullName evidence="1">Uncharacterized protein</fullName>
    </submittedName>
</protein>
<sequence>MIWRTGVAVMISREMISSSTCRVHAPGTVSSLATVPPASRPTTPPASRIASSPSWVVGEPAARSKTAEPEIIISSSPTAMRLLARISVGGGRRAG</sequence>
<accession>A0A657IVB8</accession>
<proteinExistence type="predicted"/>
<dbReference type="EMBL" id="LWGZ01001048">
    <property type="protein sequence ID" value="OAX53419.1"/>
    <property type="molecule type" value="Genomic_DNA"/>
</dbReference>
<evidence type="ECO:0000313" key="2">
    <source>
        <dbReference type="Proteomes" id="UP000092021"/>
    </source>
</evidence>